<protein>
    <recommendedName>
        <fullName evidence="7">Polysaccharide chain length determinant N-terminal domain-containing protein</fullName>
    </recommendedName>
</protein>
<evidence type="ECO:0000256" key="4">
    <source>
        <dbReference type="SAM" id="Phobius"/>
    </source>
</evidence>
<keyword evidence="4" id="KW-1133">Transmembrane helix</keyword>
<keyword evidence="2" id="KW-1003">Cell membrane</keyword>
<keyword evidence="6" id="KW-1185">Reference proteome</keyword>
<accession>A0ABV6RX84</accession>
<sequence length="301" mass="31291">METTWSLDDLYRDIAHHWRTLAGVAAALILLAVLAFTLWPDKYSTTAVLTVEPITVGQVGGSGSVNMDTEKVVATSTEVLGRAAKALPGSDIVSLREATEVTVPRGSQVLQFTFTSGTAEGAAAGANAVANAYGDQRVANAQRVVTEATDNITARIVDLEVQVEEAKDGSETERALQLQIQTLQEQLASLSSATFYSGTLVSPATAPADSDKPSLPTFLAAGLFLGGLLGAFAALIHARTAARRDRTSDASGRPAAPARTSGPPQPATSKRKHPSNARAAKSAALRAAQDRRAASTTGGVR</sequence>
<dbReference type="EMBL" id="JBHLTG010000007">
    <property type="protein sequence ID" value="MFC0681072.1"/>
    <property type="molecule type" value="Genomic_DNA"/>
</dbReference>
<dbReference type="RefSeq" id="WP_386673368.1">
    <property type="nucleotide sequence ID" value="NZ_JBHLTG010000007.1"/>
</dbReference>
<gene>
    <name evidence="5" type="ORF">ACFFGH_24860</name>
</gene>
<name>A0ABV6RX84_9GAMM</name>
<feature type="transmembrane region" description="Helical" evidence="4">
    <location>
        <begin position="20"/>
        <end position="39"/>
    </location>
</feature>
<evidence type="ECO:0008006" key="7">
    <source>
        <dbReference type="Google" id="ProtNLM"/>
    </source>
</evidence>
<dbReference type="InterPro" id="IPR050445">
    <property type="entry name" value="Bact_polysacc_biosynth/exp"/>
</dbReference>
<dbReference type="Proteomes" id="UP001589896">
    <property type="component" value="Unassembled WGS sequence"/>
</dbReference>
<evidence type="ECO:0000256" key="3">
    <source>
        <dbReference type="SAM" id="MobiDB-lite"/>
    </source>
</evidence>
<dbReference type="PANTHER" id="PTHR32309:SF29">
    <property type="entry name" value="CHAIN LENGTH DETERMINANT PROTEIN"/>
    <property type="match status" value="1"/>
</dbReference>
<feature type="region of interest" description="Disordered" evidence="3">
    <location>
        <begin position="242"/>
        <end position="301"/>
    </location>
</feature>
<keyword evidence="4" id="KW-0472">Membrane</keyword>
<evidence type="ECO:0000256" key="2">
    <source>
        <dbReference type="ARBA" id="ARBA00022519"/>
    </source>
</evidence>
<comment type="subcellular location">
    <subcellularLocation>
        <location evidence="1">Cell inner membrane</location>
        <topology evidence="1">Multi-pass membrane protein</topology>
    </subcellularLocation>
</comment>
<feature type="compositionally biased region" description="Low complexity" evidence="3">
    <location>
        <begin position="277"/>
        <end position="287"/>
    </location>
</feature>
<feature type="transmembrane region" description="Helical" evidence="4">
    <location>
        <begin position="218"/>
        <end position="238"/>
    </location>
</feature>
<dbReference type="PANTHER" id="PTHR32309">
    <property type="entry name" value="TYROSINE-PROTEIN KINASE"/>
    <property type="match status" value="1"/>
</dbReference>
<comment type="caution">
    <text evidence="5">The sequence shown here is derived from an EMBL/GenBank/DDBJ whole genome shotgun (WGS) entry which is preliminary data.</text>
</comment>
<evidence type="ECO:0000313" key="6">
    <source>
        <dbReference type="Proteomes" id="UP001589896"/>
    </source>
</evidence>
<evidence type="ECO:0000256" key="1">
    <source>
        <dbReference type="ARBA" id="ARBA00004429"/>
    </source>
</evidence>
<keyword evidence="2" id="KW-0997">Cell inner membrane</keyword>
<evidence type="ECO:0000313" key="5">
    <source>
        <dbReference type="EMBL" id="MFC0681072.1"/>
    </source>
</evidence>
<keyword evidence="4" id="KW-0812">Transmembrane</keyword>
<reference evidence="5 6" key="1">
    <citation type="submission" date="2024-09" db="EMBL/GenBank/DDBJ databases">
        <authorList>
            <person name="Sun Q."/>
            <person name="Mori K."/>
        </authorList>
    </citation>
    <scope>NUCLEOTIDE SEQUENCE [LARGE SCALE GENOMIC DNA]</scope>
    <source>
        <strain evidence="5 6">KCTC 23076</strain>
    </source>
</reference>
<proteinExistence type="predicted"/>
<organism evidence="5 6">
    <name type="scientific">Lysobacter korlensis</name>
    <dbReference type="NCBI Taxonomy" id="553636"/>
    <lineage>
        <taxon>Bacteria</taxon>
        <taxon>Pseudomonadati</taxon>
        <taxon>Pseudomonadota</taxon>
        <taxon>Gammaproteobacteria</taxon>
        <taxon>Lysobacterales</taxon>
        <taxon>Lysobacteraceae</taxon>
        <taxon>Lysobacter</taxon>
    </lineage>
</organism>